<dbReference type="InterPro" id="IPR014729">
    <property type="entry name" value="Rossmann-like_a/b/a_fold"/>
</dbReference>
<comment type="function">
    <text evidence="6">Ligates lysine onto the cytidine present at position 34 of the AUA codon-specific tRNA(Ile) that contains the anticodon CAU, in an ATP-dependent manner. Cytidine is converted to lysidine, thus changing the amino acid specificity of the tRNA from methionine to isoleucine.</text>
</comment>
<evidence type="ECO:0000256" key="3">
    <source>
        <dbReference type="ARBA" id="ARBA00022741"/>
    </source>
</evidence>
<dbReference type="RefSeq" id="WP_336917645.1">
    <property type="nucleotide sequence ID" value="NZ_JBANRN010000002.1"/>
</dbReference>
<dbReference type="Proteomes" id="UP001595378">
    <property type="component" value="Unassembled WGS sequence"/>
</dbReference>
<keyword evidence="4 6" id="KW-0067">ATP-binding</keyword>
<dbReference type="GO" id="GO:0032267">
    <property type="term" value="F:tRNA(Ile)-lysidine synthase activity"/>
    <property type="evidence" value="ECO:0007669"/>
    <property type="project" value="UniProtKB-EC"/>
</dbReference>
<keyword evidence="3 6" id="KW-0547">Nucleotide-binding</keyword>
<dbReference type="HAMAP" id="MF_01161">
    <property type="entry name" value="tRNA_Ile_lys_synt"/>
    <property type="match status" value="1"/>
</dbReference>
<dbReference type="PANTHER" id="PTHR43033:SF5">
    <property type="entry name" value="TRNA(ILE)-LYSIDINE SYNTHETASE"/>
    <property type="match status" value="1"/>
</dbReference>
<keyword evidence="1 6" id="KW-0436">Ligase</keyword>
<dbReference type="SUPFAM" id="SSF52402">
    <property type="entry name" value="Adenine nucleotide alpha hydrolases-like"/>
    <property type="match status" value="1"/>
</dbReference>
<dbReference type="InterPro" id="IPR012795">
    <property type="entry name" value="tRNA_Ile_lys_synt_N"/>
</dbReference>
<feature type="domain" description="tRNA(Ile)-lysidine/2-thiocytidine synthase N-terminal" evidence="7">
    <location>
        <begin position="36"/>
        <end position="210"/>
    </location>
</feature>
<keyword evidence="2 6" id="KW-0819">tRNA processing</keyword>
<comment type="caution">
    <text evidence="8">The sequence shown here is derived from an EMBL/GenBank/DDBJ whole genome shotgun (WGS) entry which is preliminary data.</text>
</comment>
<dbReference type="PANTHER" id="PTHR43033">
    <property type="entry name" value="TRNA(ILE)-LYSIDINE SYNTHASE-RELATED"/>
    <property type="match status" value="1"/>
</dbReference>
<keyword evidence="9" id="KW-1185">Reference proteome</keyword>
<comment type="similarity">
    <text evidence="6">Belongs to the tRNA(Ile)-lysidine synthase family.</text>
</comment>
<dbReference type="Pfam" id="PF01171">
    <property type="entry name" value="ATP_bind_3"/>
    <property type="match status" value="1"/>
</dbReference>
<name>A0ABV7ECB8_9SPHN</name>
<protein>
    <recommendedName>
        <fullName evidence="6">tRNA(Ile)-lysidine synthase</fullName>
        <ecNumber evidence="6">6.3.4.19</ecNumber>
    </recommendedName>
    <alternativeName>
        <fullName evidence="6">tRNA(Ile)-2-lysyl-cytidine synthase</fullName>
    </alternativeName>
    <alternativeName>
        <fullName evidence="6">tRNA(Ile)-lysidine synthetase</fullName>
    </alternativeName>
</protein>
<feature type="binding site" evidence="6">
    <location>
        <begin position="41"/>
        <end position="46"/>
    </location>
    <ligand>
        <name>ATP</name>
        <dbReference type="ChEBI" id="CHEBI:30616"/>
    </ligand>
</feature>
<dbReference type="NCBIfam" id="TIGR02432">
    <property type="entry name" value="lysidine_TilS_N"/>
    <property type="match status" value="1"/>
</dbReference>
<dbReference type="InterPro" id="IPR012094">
    <property type="entry name" value="tRNA_Ile_lys_synt"/>
</dbReference>
<accession>A0ABV7ECB8</accession>
<evidence type="ECO:0000313" key="8">
    <source>
        <dbReference type="EMBL" id="MFC3100389.1"/>
    </source>
</evidence>
<proteinExistence type="inferred from homology"/>
<comment type="subcellular location">
    <subcellularLocation>
        <location evidence="6">Cytoplasm</location>
    </subcellularLocation>
</comment>
<comment type="domain">
    <text evidence="6">The N-terminal region contains the highly conserved SGGXDS motif, predicted to be a P-loop motif involved in ATP binding.</text>
</comment>
<evidence type="ECO:0000256" key="1">
    <source>
        <dbReference type="ARBA" id="ARBA00022598"/>
    </source>
</evidence>
<evidence type="ECO:0000313" key="9">
    <source>
        <dbReference type="Proteomes" id="UP001595378"/>
    </source>
</evidence>
<keyword evidence="6" id="KW-0963">Cytoplasm</keyword>
<gene>
    <name evidence="6 8" type="primary">tilS</name>
    <name evidence="8" type="ORF">ACFODK_05735</name>
</gene>
<reference evidence="9" key="1">
    <citation type="journal article" date="2019" name="Int. J. Syst. Evol. Microbiol.">
        <title>The Global Catalogue of Microorganisms (GCM) 10K type strain sequencing project: providing services to taxonomists for standard genome sequencing and annotation.</title>
        <authorList>
            <consortium name="The Broad Institute Genomics Platform"/>
            <consortium name="The Broad Institute Genome Sequencing Center for Infectious Disease"/>
            <person name="Wu L."/>
            <person name="Ma J."/>
        </authorList>
    </citation>
    <scope>NUCLEOTIDE SEQUENCE [LARGE SCALE GENOMIC DNA]</scope>
    <source>
        <strain evidence="9">KCTC 52606</strain>
    </source>
</reference>
<dbReference type="EMBL" id="JBHRSU010000005">
    <property type="protein sequence ID" value="MFC3100389.1"/>
    <property type="molecule type" value="Genomic_DNA"/>
</dbReference>
<dbReference type="Gene3D" id="3.40.50.620">
    <property type="entry name" value="HUPs"/>
    <property type="match status" value="1"/>
</dbReference>
<dbReference type="EC" id="6.3.4.19" evidence="6"/>
<dbReference type="CDD" id="cd01992">
    <property type="entry name" value="TilS_N"/>
    <property type="match status" value="1"/>
</dbReference>
<evidence type="ECO:0000256" key="2">
    <source>
        <dbReference type="ARBA" id="ARBA00022694"/>
    </source>
</evidence>
<comment type="catalytic activity">
    <reaction evidence="5 6">
        <text>cytidine(34) in tRNA(Ile2) + L-lysine + ATP = lysidine(34) in tRNA(Ile2) + AMP + diphosphate + H(+)</text>
        <dbReference type="Rhea" id="RHEA:43744"/>
        <dbReference type="Rhea" id="RHEA-COMP:10625"/>
        <dbReference type="Rhea" id="RHEA-COMP:10670"/>
        <dbReference type="ChEBI" id="CHEBI:15378"/>
        <dbReference type="ChEBI" id="CHEBI:30616"/>
        <dbReference type="ChEBI" id="CHEBI:32551"/>
        <dbReference type="ChEBI" id="CHEBI:33019"/>
        <dbReference type="ChEBI" id="CHEBI:82748"/>
        <dbReference type="ChEBI" id="CHEBI:83665"/>
        <dbReference type="ChEBI" id="CHEBI:456215"/>
        <dbReference type="EC" id="6.3.4.19"/>
    </reaction>
</comment>
<evidence type="ECO:0000256" key="5">
    <source>
        <dbReference type="ARBA" id="ARBA00048539"/>
    </source>
</evidence>
<evidence type="ECO:0000256" key="4">
    <source>
        <dbReference type="ARBA" id="ARBA00022840"/>
    </source>
</evidence>
<evidence type="ECO:0000259" key="7">
    <source>
        <dbReference type="Pfam" id="PF01171"/>
    </source>
</evidence>
<organism evidence="8 9">
    <name type="scientific">Alteraurantiacibacter lauratis</name>
    <dbReference type="NCBI Taxonomy" id="2054627"/>
    <lineage>
        <taxon>Bacteria</taxon>
        <taxon>Pseudomonadati</taxon>
        <taxon>Pseudomonadota</taxon>
        <taxon>Alphaproteobacteria</taxon>
        <taxon>Sphingomonadales</taxon>
        <taxon>Erythrobacteraceae</taxon>
        <taxon>Alteraurantiacibacter</taxon>
    </lineage>
</organism>
<dbReference type="InterPro" id="IPR011063">
    <property type="entry name" value="TilS/TtcA_N"/>
</dbReference>
<sequence>MTQRGAVSAASEAIPAEMAGQFKAALDRLNAGEDRIGLAVSGGPDSLAMLLLAHAAIPGRFAVATVNHGLRAEAADECALVAQICAERGIACDILRVEVAAGNVQAEARRARYAALEAWAVERGLAAVATAHHADDQAETLLMRLNRGSGLAGLAGVRSTGAIGRLRVIRPLLDWRRAELAAICRLAAISPAQDPSNSNADYDRVRIRQELAQAGWLDPLALARSARFLAEAEAFVEQTVEGEWLRRVTCEGQQWRFNPCDSAFANVEIVRRILRRLGGEVSRTDLARMVERLAQGHSASLAGVLARMDNGAWLFSPEPPRKSA</sequence>
<evidence type="ECO:0000256" key="6">
    <source>
        <dbReference type="HAMAP-Rule" id="MF_01161"/>
    </source>
</evidence>